<feature type="transmembrane region" description="Helical" evidence="5">
    <location>
        <begin position="425"/>
        <end position="445"/>
    </location>
</feature>
<evidence type="ECO:0000313" key="8">
    <source>
        <dbReference type="Proteomes" id="UP000261640"/>
    </source>
</evidence>
<evidence type="ECO:0000256" key="1">
    <source>
        <dbReference type="ARBA" id="ARBA00004141"/>
    </source>
</evidence>
<organism evidence="7 8">
    <name type="scientific">Mastacembelus armatus</name>
    <name type="common">zig-zag eel</name>
    <dbReference type="NCBI Taxonomy" id="205130"/>
    <lineage>
        <taxon>Eukaryota</taxon>
        <taxon>Metazoa</taxon>
        <taxon>Chordata</taxon>
        <taxon>Craniata</taxon>
        <taxon>Vertebrata</taxon>
        <taxon>Euteleostomi</taxon>
        <taxon>Actinopterygii</taxon>
        <taxon>Neopterygii</taxon>
        <taxon>Teleostei</taxon>
        <taxon>Neoteleostei</taxon>
        <taxon>Acanthomorphata</taxon>
        <taxon>Anabantaria</taxon>
        <taxon>Synbranchiformes</taxon>
        <taxon>Mastacembelidae</taxon>
        <taxon>Mastacembelus</taxon>
    </lineage>
</organism>
<feature type="transmembrane region" description="Helical" evidence="5">
    <location>
        <begin position="295"/>
        <end position="317"/>
    </location>
</feature>
<protein>
    <submittedName>
        <fullName evidence="7">Solute carrier family 22 member 5-like</fullName>
    </submittedName>
</protein>
<keyword evidence="4 5" id="KW-0472">Membrane</keyword>
<sequence>MASYEMQDYEKSVSFLGTWGSFQRRVFFLLCLTSIPSGYNILSPIFLMASPLHHCHIPTHSNLKVFLSSLKQEDCKDGWTYSTEYYQSTVVTEFNLVCRDQWKQPLSSSIYFLGGLCGCFISGQVSDRFGRKPVLFGSITMLSIFSGAVAFAPSWPIFTVLFFMMGLCQLSSYIVVFVLGSEILTGSTRVLFSSLGLPLSYVIGTMLLLLTHFLPKYSKLILLYRIHSRACLSIRLVPESPRWLASCGRLQEAELVLRSAALENKVEPPQVIFIPAKNTEALSFLDLLRTKNMRYVTLILWFFLSISLFGVVFNISSLYGNPFLNYFLVVAVEIPAHAVSWLMARSCPRRVSFISFTLLGVLSVLLILTLHSLTLFLVLLGKFGIQGGTAVSYVYTGELSPTVIRNTEMSTCAMFSRLGSSISPYLLQLVVGSLSLLSVLLCVLLPETFRKPLPDTIQQITLPQWSVCTVVLYCLLSVQYLWPCSNIVLELV</sequence>
<dbReference type="PANTHER" id="PTHR24064">
    <property type="entry name" value="SOLUTE CARRIER FAMILY 22 MEMBER"/>
    <property type="match status" value="1"/>
</dbReference>
<evidence type="ECO:0000256" key="5">
    <source>
        <dbReference type="SAM" id="Phobius"/>
    </source>
</evidence>
<dbReference type="Ensembl" id="ENSMAMT00000045497.1">
    <property type="protein sequence ID" value="ENSMAMP00000040501.1"/>
    <property type="gene ID" value="ENSMAMG00000019149.2"/>
</dbReference>
<dbReference type="PROSITE" id="PS00216">
    <property type="entry name" value="SUGAR_TRANSPORT_1"/>
    <property type="match status" value="1"/>
</dbReference>
<evidence type="ECO:0000256" key="2">
    <source>
        <dbReference type="ARBA" id="ARBA00022692"/>
    </source>
</evidence>
<dbReference type="Pfam" id="PF00083">
    <property type="entry name" value="Sugar_tr"/>
    <property type="match status" value="1"/>
</dbReference>
<dbReference type="Proteomes" id="UP000261640">
    <property type="component" value="Unplaced"/>
</dbReference>
<feature type="transmembrane region" description="Helical" evidence="5">
    <location>
        <begin position="356"/>
        <end position="380"/>
    </location>
</feature>
<comment type="subcellular location">
    <subcellularLocation>
        <location evidence="1">Membrane</location>
        <topology evidence="1">Multi-pass membrane protein</topology>
    </subcellularLocation>
</comment>
<keyword evidence="8" id="KW-1185">Reference proteome</keyword>
<dbReference type="InterPro" id="IPR020846">
    <property type="entry name" value="MFS_dom"/>
</dbReference>
<feature type="transmembrane region" description="Helical" evidence="5">
    <location>
        <begin position="191"/>
        <end position="214"/>
    </location>
</feature>
<keyword evidence="2 5" id="KW-0812">Transmembrane</keyword>
<evidence type="ECO:0000256" key="4">
    <source>
        <dbReference type="ARBA" id="ARBA00023136"/>
    </source>
</evidence>
<dbReference type="InterPro" id="IPR005828">
    <property type="entry name" value="MFS_sugar_transport-like"/>
</dbReference>
<feature type="transmembrane region" description="Helical" evidence="5">
    <location>
        <begin position="323"/>
        <end position="344"/>
    </location>
</feature>
<evidence type="ECO:0000259" key="6">
    <source>
        <dbReference type="PROSITE" id="PS50850"/>
    </source>
</evidence>
<evidence type="ECO:0000313" key="7">
    <source>
        <dbReference type="Ensembl" id="ENSMAMP00000040501.1"/>
    </source>
</evidence>
<feature type="transmembrane region" description="Helical" evidence="5">
    <location>
        <begin position="109"/>
        <end position="126"/>
    </location>
</feature>
<accession>A0A7N8WSD7</accession>
<reference evidence="7" key="2">
    <citation type="submission" date="2025-09" db="UniProtKB">
        <authorList>
            <consortium name="Ensembl"/>
        </authorList>
    </citation>
    <scope>IDENTIFICATION</scope>
</reference>
<dbReference type="Gene3D" id="1.20.1250.20">
    <property type="entry name" value="MFS general substrate transporter like domains"/>
    <property type="match status" value="1"/>
</dbReference>
<dbReference type="GO" id="GO:0022857">
    <property type="term" value="F:transmembrane transporter activity"/>
    <property type="evidence" value="ECO:0007669"/>
    <property type="project" value="InterPro"/>
</dbReference>
<dbReference type="GeneTree" id="ENSGT00940000163251"/>
<dbReference type="SUPFAM" id="SSF103473">
    <property type="entry name" value="MFS general substrate transporter"/>
    <property type="match status" value="1"/>
</dbReference>
<dbReference type="PROSITE" id="PS50850">
    <property type="entry name" value="MFS"/>
    <property type="match status" value="1"/>
</dbReference>
<keyword evidence="3 5" id="KW-1133">Transmembrane helix</keyword>
<dbReference type="InterPro" id="IPR036259">
    <property type="entry name" value="MFS_trans_sf"/>
</dbReference>
<dbReference type="InterPro" id="IPR005829">
    <property type="entry name" value="Sugar_transporter_CS"/>
</dbReference>
<feature type="transmembrane region" description="Helical" evidence="5">
    <location>
        <begin position="132"/>
        <end position="151"/>
    </location>
</feature>
<dbReference type="GO" id="GO:0016020">
    <property type="term" value="C:membrane"/>
    <property type="evidence" value="ECO:0007669"/>
    <property type="project" value="UniProtKB-SubCell"/>
</dbReference>
<feature type="transmembrane region" description="Helical" evidence="5">
    <location>
        <begin position="158"/>
        <end position="179"/>
    </location>
</feature>
<dbReference type="AlphaFoldDB" id="A0A7N8WSD7"/>
<evidence type="ECO:0000256" key="3">
    <source>
        <dbReference type="ARBA" id="ARBA00022989"/>
    </source>
</evidence>
<feature type="transmembrane region" description="Helical" evidence="5">
    <location>
        <begin position="465"/>
        <end position="482"/>
    </location>
</feature>
<proteinExistence type="predicted"/>
<feature type="transmembrane region" description="Helical" evidence="5">
    <location>
        <begin position="26"/>
        <end position="47"/>
    </location>
</feature>
<feature type="domain" description="Major facilitator superfamily (MFS) profile" evidence="6">
    <location>
        <begin position="26"/>
        <end position="457"/>
    </location>
</feature>
<name>A0A7N8WSD7_9TELE</name>
<reference evidence="7" key="1">
    <citation type="submission" date="2025-08" db="UniProtKB">
        <authorList>
            <consortium name="Ensembl"/>
        </authorList>
    </citation>
    <scope>IDENTIFICATION</scope>
</reference>